<gene>
    <name evidence="1" type="ORF">F0145_23075</name>
</gene>
<accession>A0A5M6CYD4</accession>
<evidence type="ECO:0000313" key="1">
    <source>
        <dbReference type="EMBL" id="KAA5540113.1"/>
    </source>
</evidence>
<dbReference type="RefSeq" id="WP_150092473.1">
    <property type="nucleotide sequence ID" value="NZ_VWSF01000028.1"/>
</dbReference>
<name>A0A5M6CYD4_9BACT</name>
<comment type="caution">
    <text evidence="1">The sequence shown here is derived from an EMBL/GenBank/DDBJ whole genome shotgun (WGS) entry which is preliminary data.</text>
</comment>
<keyword evidence="2" id="KW-1185">Reference proteome</keyword>
<dbReference type="AlphaFoldDB" id="A0A5M6CYD4"/>
<reference evidence="1 2" key="1">
    <citation type="submission" date="2019-09" db="EMBL/GenBank/DDBJ databases">
        <title>Genome sequence and assembly of Adhaeribacter sp.</title>
        <authorList>
            <person name="Chhetri G."/>
        </authorList>
    </citation>
    <scope>NUCLEOTIDE SEQUENCE [LARGE SCALE GENOMIC DNA]</scope>
    <source>
        <strain evidence="1 2">DK36</strain>
    </source>
</reference>
<proteinExistence type="predicted"/>
<protein>
    <submittedName>
        <fullName evidence="1">Uncharacterized protein</fullName>
    </submittedName>
</protein>
<dbReference type="EMBL" id="VWSF01000028">
    <property type="protein sequence ID" value="KAA5540113.1"/>
    <property type="molecule type" value="Genomic_DNA"/>
</dbReference>
<dbReference type="Proteomes" id="UP000323426">
    <property type="component" value="Unassembled WGS sequence"/>
</dbReference>
<organism evidence="1 2">
    <name type="scientific">Adhaeribacter rhizoryzae</name>
    <dbReference type="NCBI Taxonomy" id="2607907"/>
    <lineage>
        <taxon>Bacteria</taxon>
        <taxon>Pseudomonadati</taxon>
        <taxon>Bacteroidota</taxon>
        <taxon>Cytophagia</taxon>
        <taxon>Cytophagales</taxon>
        <taxon>Hymenobacteraceae</taxon>
        <taxon>Adhaeribacter</taxon>
    </lineage>
</organism>
<evidence type="ECO:0000313" key="2">
    <source>
        <dbReference type="Proteomes" id="UP000323426"/>
    </source>
</evidence>
<sequence>MTYVTVEKEQIPTLKFANTDVLTNLQERKKRMHDVSRATVLGNGYHGKVEIFFETADSEPKRVVTTIWDCDQEHLILKSGACIPVRSVYGVEFY</sequence>